<keyword evidence="3" id="KW-1185">Reference proteome</keyword>
<feature type="transmembrane region" description="Helical" evidence="1">
    <location>
        <begin position="131"/>
        <end position="152"/>
    </location>
</feature>
<organism evidence="2 3">
    <name type="scientific">Populus tomentosa</name>
    <name type="common">Chinese white poplar</name>
    <dbReference type="NCBI Taxonomy" id="118781"/>
    <lineage>
        <taxon>Eukaryota</taxon>
        <taxon>Viridiplantae</taxon>
        <taxon>Streptophyta</taxon>
        <taxon>Embryophyta</taxon>
        <taxon>Tracheophyta</taxon>
        <taxon>Spermatophyta</taxon>
        <taxon>Magnoliopsida</taxon>
        <taxon>eudicotyledons</taxon>
        <taxon>Gunneridae</taxon>
        <taxon>Pentapetalae</taxon>
        <taxon>rosids</taxon>
        <taxon>fabids</taxon>
        <taxon>Malpighiales</taxon>
        <taxon>Salicaceae</taxon>
        <taxon>Saliceae</taxon>
        <taxon>Populus</taxon>
    </lineage>
</organism>
<keyword evidence="1" id="KW-0472">Membrane</keyword>
<feature type="transmembrane region" description="Helical" evidence="1">
    <location>
        <begin position="283"/>
        <end position="302"/>
    </location>
</feature>
<feature type="transmembrane region" description="Helical" evidence="1">
    <location>
        <begin position="251"/>
        <end position="271"/>
    </location>
</feature>
<sequence length="518" mass="56791">MAINKQFLVLYPSWIQRIQEGFRLNLIFFGTVLVPSPYTPVLETSDSSYLSISPTPRNNSGAGILSQSSLGNESLDGSSAVSFEGEEFIYGIAFMNSSASTDAINWVLDLLTGVQGPGTYKPSALGLWSELFISTVALICGLHLGVFLMVQGDGVGHHLPLLLIVYGSWMLVAPFCTLEQMGSLAGSLLDAVLSSFCSVSGSPYVDWVAGVDDSLRDMLSGPAVFWWCEHCVGMLTLVEDHLVGSAHNMNCWCYIAALFVYSGGWLVDIVLDMLRAAISCAYGYWFALAEILLMLRWVASLLMMKSPHCLFFCSINLCLERFVSLLLQYAAWFSLQRSSFALCSWLLELCWLLLGYLRVCSSGFLQQKSFVRALGAGRVLLHAACDIILDSRLVDEVGLLAATILLFLARRLLVHEVSRQMRLRLIAWSVGDAALRMISHDCLDPFGCQSAGLEGDLIRLATPLMLPGLEGVLLLVDPSRCSHCMIVCLPCGFDACSREPVRFDSRLIQGVCSLSFSI</sequence>
<feature type="transmembrane region" description="Helical" evidence="1">
    <location>
        <begin position="158"/>
        <end position="178"/>
    </location>
</feature>
<comment type="caution">
    <text evidence="2">The sequence shown here is derived from an EMBL/GenBank/DDBJ whole genome shotgun (WGS) entry which is preliminary data.</text>
</comment>
<dbReference type="Proteomes" id="UP000886885">
    <property type="component" value="Chromosome 11D"/>
</dbReference>
<feature type="transmembrane region" description="Helical" evidence="1">
    <location>
        <begin position="309"/>
        <end position="332"/>
    </location>
</feature>
<feature type="transmembrane region" description="Helical" evidence="1">
    <location>
        <begin position="397"/>
        <end position="414"/>
    </location>
</feature>
<evidence type="ECO:0000256" key="1">
    <source>
        <dbReference type="SAM" id="Phobius"/>
    </source>
</evidence>
<accession>A0A8X7YPS6</accession>
<dbReference type="EMBL" id="JAAWWB010000022">
    <property type="protein sequence ID" value="KAG6755039.1"/>
    <property type="molecule type" value="Genomic_DNA"/>
</dbReference>
<keyword evidence="1" id="KW-0812">Transmembrane</keyword>
<reference evidence="2" key="1">
    <citation type="journal article" date="2020" name="bioRxiv">
        <title>Hybrid origin of Populus tomentosa Carr. identified through genome sequencing and phylogenomic analysis.</title>
        <authorList>
            <person name="An X."/>
            <person name="Gao K."/>
            <person name="Chen Z."/>
            <person name="Li J."/>
            <person name="Yang X."/>
            <person name="Yang X."/>
            <person name="Zhou J."/>
            <person name="Guo T."/>
            <person name="Zhao T."/>
            <person name="Huang S."/>
            <person name="Miao D."/>
            <person name="Khan W.U."/>
            <person name="Rao P."/>
            <person name="Ye M."/>
            <person name="Lei B."/>
            <person name="Liao W."/>
            <person name="Wang J."/>
            <person name="Ji L."/>
            <person name="Li Y."/>
            <person name="Guo B."/>
            <person name="Mustafa N.S."/>
            <person name="Li S."/>
            <person name="Yun Q."/>
            <person name="Keller S.R."/>
            <person name="Mao J."/>
            <person name="Zhang R."/>
            <person name="Strauss S.H."/>
        </authorList>
    </citation>
    <scope>NUCLEOTIDE SEQUENCE</scope>
    <source>
        <strain evidence="2">GM15</strain>
        <tissue evidence="2">Leaf</tissue>
    </source>
</reference>
<protein>
    <submittedName>
        <fullName evidence="2">Uncharacterized protein</fullName>
    </submittedName>
</protein>
<name>A0A8X7YPS6_POPTO</name>
<keyword evidence="1" id="KW-1133">Transmembrane helix</keyword>
<gene>
    <name evidence="2" type="ORF">POTOM_040853</name>
</gene>
<evidence type="ECO:0000313" key="2">
    <source>
        <dbReference type="EMBL" id="KAG6755039.1"/>
    </source>
</evidence>
<dbReference type="AlphaFoldDB" id="A0A8X7YPS6"/>
<proteinExistence type="predicted"/>
<evidence type="ECO:0000313" key="3">
    <source>
        <dbReference type="Proteomes" id="UP000886885"/>
    </source>
</evidence>